<name>A0A4S3JRG4_9EURO</name>
<dbReference type="EMBL" id="SOSA01000046">
    <property type="protein sequence ID" value="THC98369.1"/>
    <property type="molecule type" value="Genomic_DNA"/>
</dbReference>
<organism evidence="1 2">
    <name type="scientific">Aspergillus tanneri</name>
    <dbReference type="NCBI Taxonomy" id="1220188"/>
    <lineage>
        <taxon>Eukaryota</taxon>
        <taxon>Fungi</taxon>
        <taxon>Dikarya</taxon>
        <taxon>Ascomycota</taxon>
        <taxon>Pezizomycotina</taxon>
        <taxon>Eurotiomycetes</taxon>
        <taxon>Eurotiomycetidae</taxon>
        <taxon>Eurotiales</taxon>
        <taxon>Aspergillaceae</taxon>
        <taxon>Aspergillus</taxon>
        <taxon>Aspergillus subgen. Circumdati</taxon>
    </lineage>
</organism>
<dbReference type="AlphaFoldDB" id="A0A4S3JRG4"/>
<protein>
    <submittedName>
        <fullName evidence="1">Uncharacterized protein</fullName>
    </submittedName>
</protein>
<dbReference type="SUPFAM" id="SSF56300">
    <property type="entry name" value="Metallo-dependent phosphatases"/>
    <property type="match status" value="1"/>
</dbReference>
<evidence type="ECO:0000313" key="2">
    <source>
        <dbReference type="Proteomes" id="UP000308092"/>
    </source>
</evidence>
<comment type="caution">
    <text evidence="1">The sequence shown here is derived from an EMBL/GenBank/DDBJ whole genome shotgun (WGS) entry which is preliminary data.</text>
</comment>
<dbReference type="Proteomes" id="UP000308092">
    <property type="component" value="Unassembled WGS sequence"/>
</dbReference>
<accession>A0A4S3JRG4</accession>
<dbReference type="InterPro" id="IPR051693">
    <property type="entry name" value="UPF0046_metallophosphoest"/>
</dbReference>
<proteinExistence type="predicted"/>
<keyword evidence="2" id="KW-1185">Reference proteome</keyword>
<reference evidence="1 2" key="1">
    <citation type="submission" date="2019-03" db="EMBL/GenBank/DDBJ databases">
        <title>The genome sequence of a newly discovered highly antifungal drug resistant Aspergillus species, Aspergillus tanneri NIH 1004.</title>
        <authorList>
            <person name="Mounaud S."/>
            <person name="Singh I."/>
            <person name="Joardar V."/>
            <person name="Pakala S."/>
            <person name="Pakala S."/>
            <person name="Venepally P."/>
            <person name="Hoover J."/>
            <person name="Nierman W."/>
            <person name="Chung J."/>
            <person name="Losada L."/>
        </authorList>
    </citation>
    <scope>NUCLEOTIDE SEQUENCE [LARGE SCALE GENOMIC DNA]</scope>
    <source>
        <strain evidence="1 2">NIH1004</strain>
    </source>
</reference>
<dbReference type="InterPro" id="IPR029052">
    <property type="entry name" value="Metallo-depent_PP-like"/>
</dbReference>
<sequence>MHSRSNVKTGFFVILNTHGRKLPQEYVNNQQADVTIHCGNHDITLDAPMLQQKISEANKPLDPTLVKKEYGDYERPGVFLFRLKIPNGALLTVYAIPYTPSLGDWGFQYHPEQGHIFSIDNADIVTTHGPPKDVMDYTISWGPRSYFRLFRERGHECTASDMFMSNRGRSL</sequence>
<evidence type="ECO:0000313" key="1">
    <source>
        <dbReference type="EMBL" id="THC98369.1"/>
    </source>
</evidence>
<dbReference type="Gene3D" id="3.60.21.10">
    <property type="match status" value="1"/>
</dbReference>
<gene>
    <name evidence="1" type="ORF">EYZ11_002150</name>
</gene>
<dbReference type="PANTHER" id="PTHR12905">
    <property type="entry name" value="METALLOPHOSPHOESTERASE"/>
    <property type="match status" value="1"/>
</dbReference>
<dbReference type="VEuPathDB" id="FungiDB:EYZ11_002150"/>
<dbReference type="PANTHER" id="PTHR12905:SF0">
    <property type="entry name" value="CALCINEURIN-LIKE PHOSPHOESTERASE DOMAIN-CONTAINING PROTEIN"/>
    <property type="match status" value="1"/>
</dbReference>